<reference evidence="13" key="1">
    <citation type="submission" date="2025-08" db="UniProtKB">
        <authorList>
            <consortium name="RefSeq"/>
        </authorList>
    </citation>
    <scope>IDENTIFICATION</scope>
    <source>
        <tissue evidence="13">Leaves</tissue>
    </source>
</reference>
<dbReference type="KEGG" id="jre:108992134"/>
<feature type="transmembrane region" description="Helical" evidence="10">
    <location>
        <begin position="72"/>
        <end position="95"/>
    </location>
</feature>
<keyword evidence="4" id="KW-1003">Cell membrane</keyword>
<keyword evidence="8 10" id="KW-1133">Transmembrane helix</keyword>
<accession>A0A2I4ERW3</accession>
<evidence type="ECO:0000256" key="7">
    <source>
        <dbReference type="ARBA" id="ARBA00022737"/>
    </source>
</evidence>
<dbReference type="PANTHER" id="PTHR10791">
    <property type="entry name" value="RAG1-ACTIVATING PROTEIN 1"/>
    <property type="match status" value="1"/>
</dbReference>
<keyword evidence="5 10" id="KW-0762">Sugar transport</keyword>
<comment type="function">
    <text evidence="10">Mediates both low-affinity uptake and efflux of sugar across the membrane.</text>
</comment>
<gene>
    <name evidence="13" type="primary">LOC108992134</name>
</gene>
<evidence type="ECO:0000256" key="3">
    <source>
        <dbReference type="ARBA" id="ARBA00022448"/>
    </source>
</evidence>
<dbReference type="FunFam" id="1.20.1280.290:FF:000001">
    <property type="entry name" value="Bidirectional sugar transporter SWEET"/>
    <property type="match status" value="1"/>
</dbReference>
<feature type="transmembrane region" description="Helical" evidence="10">
    <location>
        <begin position="49"/>
        <end position="66"/>
    </location>
</feature>
<sequence>MATIHVDHHVMSFVFGLLGNIVSFLVYLAPVPTFYRIYRKKSTQGFQSLPYSVALFSAMLTLYYAFLKKNAFMLININSIGCAIESIYLVLFMIYAPGRARIYTAKLLILFNVVLLGLIILCTSLIREGSLRLTAVGWTCAICSVCVFAAPLSVMRLVIQTKSVEFMPFSLSFFLTICATMWFSYGLLIKDLFIATPNILGFIFGMAQMILYIIYMDRPKDLIFPEMNIQLDVPSGPATTANEHELQLSTTQTTEIIIHIQTEDTTQNISIIGGSGAGTTAPPIEPSDHESNNK</sequence>
<feature type="transmembrane region" description="Helical" evidence="10">
    <location>
        <begin position="12"/>
        <end position="37"/>
    </location>
</feature>
<name>A0A2I4ERW3_JUGRE</name>
<dbReference type="GO" id="GO:0005886">
    <property type="term" value="C:plasma membrane"/>
    <property type="evidence" value="ECO:0007669"/>
    <property type="project" value="UniProtKB-SubCell"/>
</dbReference>
<dbReference type="GO" id="GO:0016020">
    <property type="term" value="C:membrane"/>
    <property type="evidence" value="ECO:0000318"/>
    <property type="project" value="GO_Central"/>
</dbReference>
<dbReference type="Gene3D" id="1.20.1280.290">
    <property type="match status" value="2"/>
</dbReference>
<protein>
    <recommendedName>
        <fullName evidence="10">Bidirectional sugar transporter SWEET</fullName>
    </recommendedName>
</protein>
<evidence type="ECO:0000256" key="5">
    <source>
        <dbReference type="ARBA" id="ARBA00022597"/>
    </source>
</evidence>
<dbReference type="STRING" id="51240.A0A2I4ERW3"/>
<evidence type="ECO:0000256" key="11">
    <source>
        <dbReference type="SAM" id="MobiDB-lite"/>
    </source>
</evidence>
<dbReference type="GeneID" id="108992134"/>
<evidence type="ECO:0000256" key="1">
    <source>
        <dbReference type="ARBA" id="ARBA00004651"/>
    </source>
</evidence>
<keyword evidence="6 10" id="KW-0812">Transmembrane</keyword>
<comment type="subcellular location">
    <subcellularLocation>
        <location evidence="1 10">Cell membrane</location>
        <topology evidence="1 10">Multi-pass membrane protein</topology>
    </subcellularLocation>
</comment>
<dbReference type="GO" id="GO:0051119">
    <property type="term" value="F:sugar transmembrane transporter activity"/>
    <property type="evidence" value="ECO:0000318"/>
    <property type="project" value="GO_Central"/>
</dbReference>
<evidence type="ECO:0000256" key="2">
    <source>
        <dbReference type="ARBA" id="ARBA00007809"/>
    </source>
</evidence>
<keyword evidence="7" id="KW-0677">Repeat</keyword>
<dbReference type="Pfam" id="PF03083">
    <property type="entry name" value="MtN3_slv"/>
    <property type="match status" value="2"/>
</dbReference>
<keyword evidence="3 10" id="KW-0813">Transport</keyword>
<feature type="transmembrane region" description="Helical" evidence="10">
    <location>
        <begin position="166"/>
        <end position="188"/>
    </location>
</feature>
<dbReference type="OrthoDB" id="409725at2759"/>
<evidence type="ECO:0000313" key="13">
    <source>
        <dbReference type="RefSeq" id="XP_018822145.1"/>
    </source>
</evidence>
<dbReference type="Gramene" id="Jr11_13950_p1">
    <property type="protein sequence ID" value="cds.Jr11_13950_p1"/>
    <property type="gene ID" value="Jr11_13950"/>
</dbReference>
<dbReference type="GO" id="GO:0008643">
    <property type="term" value="P:carbohydrate transport"/>
    <property type="evidence" value="ECO:0000318"/>
    <property type="project" value="GO_Central"/>
</dbReference>
<dbReference type="Proteomes" id="UP000235220">
    <property type="component" value="Chromosome 11"/>
</dbReference>
<evidence type="ECO:0000256" key="6">
    <source>
        <dbReference type="ARBA" id="ARBA00022692"/>
    </source>
</evidence>
<evidence type="ECO:0000256" key="10">
    <source>
        <dbReference type="RuleBase" id="RU910715"/>
    </source>
</evidence>
<keyword evidence="9 10" id="KW-0472">Membrane</keyword>
<proteinExistence type="inferred from homology"/>
<feature type="transmembrane region" description="Helical" evidence="10">
    <location>
        <begin position="107"/>
        <end position="127"/>
    </location>
</feature>
<dbReference type="InterPro" id="IPR004316">
    <property type="entry name" value="SWEET_rpt"/>
</dbReference>
<dbReference type="InterPro" id="IPR047664">
    <property type="entry name" value="SWEET"/>
</dbReference>
<feature type="transmembrane region" description="Helical" evidence="10">
    <location>
        <begin position="133"/>
        <end position="154"/>
    </location>
</feature>
<evidence type="ECO:0000256" key="4">
    <source>
        <dbReference type="ARBA" id="ARBA00022475"/>
    </source>
</evidence>
<dbReference type="AlphaFoldDB" id="A0A2I4ERW3"/>
<evidence type="ECO:0000313" key="12">
    <source>
        <dbReference type="Proteomes" id="UP000235220"/>
    </source>
</evidence>
<evidence type="ECO:0000256" key="8">
    <source>
        <dbReference type="ARBA" id="ARBA00022989"/>
    </source>
</evidence>
<dbReference type="FunFam" id="1.20.1280.290:FF:000003">
    <property type="entry name" value="Bidirectional sugar transporter SWEET"/>
    <property type="match status" value="1"/>
</dbReference>
<comment type="similarity">
    <text evidence="2 10">Belongs to the SWEET sugar transporter family.</text>
</comment>
<feature type="compositionally biased region" description="Low complexity" evidence="11">
    <location>
        <begin position="273"/>
        <end position="282"/>
    </location>
</feature>
<organism evidence="12 13">
    <name type="scientific">Juglans regia</name>
    <name type="common">English walnut</name>
    <dbReference type="NCBI Taxonomy" id="51240"/>
    <lineage>
        <taxon>Eukaryota</taxon>
        <taxon>Viridiplantae</taxon>
        <taxon>Streptophyta</taxon>
        <taxon>Embryophyta</taxon>
        <taxon>Tracheophyta</taxon>
        <taxon>Spermatophyta</taxon>
        <taxon>Magnoliopsida</taxon>
        <taxon>eudicotyledons</taxon>
        <taxon>Gunneridae</taxon>
        <taxon>Pentapetalae</taxon>
        <taxon>rosids</taxon>
        <taxon>fabids</taxon>
        <taxon>Fagales</taxon>
        <taxon>Juglandaceae</taxon>
        <taxon>Juglans</taxon>
    </lineage>
</organism>
<dbReference type="GO" id="GO:0008515">
    <property type="term" value="F:sucrose transmembrane transporter activity"/>
    <property type="evidence" value="ECO:0007669"/>
    <property type="project" value="UniProtKB-ARBA"/>
</dbReference>
<feature type="region of interest" description="Disordered" evidence="11">
    <location>
        <begin position="273"/>
        <end position="294"/>
    </location>
</feature>
<keyword evidence="12" id="KW-1185">Reference proteome</keyword>
<dbReference type="RefSeq" id="XP_018822145.1">
    <property type="nucleotide sequence ID" value="XM_018966600.2"/>
</dbReference>
<evidence type="ECO:0000256" key="9">
    <source>
        <dbReference type="ARBA" id="ARBA00023136"/>
    </source>
</evidence>
<dbReference type="PANTHER" id="PTHR10791:SF157">
    <property type="entry name" value="BIDIRECTIONAL SUGAR TRANSPORTER SWEET"/>
    <property type="match status" value="1"/>
</dbReference>
<feature type="transmembrane region" description="Helical" evidence="10">
    <location>
        <begin position="194"/>
        <end position="215"/>
    </location>
</feature>